<dbReference type="PRINTS" id="PR00368">
    <property type="entry name" value="FADPNR"/>
</dbReference>
<comment type="catalytic activity">
    <reaction evidence="9">
        <text>L-aspartate + O2 = iminosuccinate + H2O2</text>
        <dbReference type="Rhea" id="RHEA:25876"/>
        <dbReference type="ChEBI" id="CHEBI:15379"/>
        <dbReference type="ChEBI" id="CHEBI:16240"/>
        <dbReference type="ChEBI" id="CHEBI:29991"/>
        <dbReference type="ChEBI" id="CHEBI:77875"/>
        <dbReference type="EC" id="1.4.3.16"/>
    </reaction>
    <physiologicalReaction direction="left-to-right" evidence="9">
        <dbReference type="Rhea" id="RHEA:25877"/>
    </physiologicalReaction>
</comment>
<dbReference type="PANTHER" id="PTHR42716">
    <property type="entry name" value="L-ASPARTATE OXIDASE"/>
    <property type="match status" value="1"/>
</dbReference>
<dbReference type="RefSeq" id="WP_145280206.1">
    <property type="nucleotide sequence ID" value="NZ_CP036291.1"/>
</dbReference>
<evidence type="ECO:0000256" key="7">
    <source>
        <dbReference type="ARBA" id="ARBA00022827"/>
    </source>
</evidence>
<keyword evidence="16" id="KW-1185">Reference proteome</keyword>
<evidence type="ECO:0000256" key="4">
    <source>
        <dbReference type="ARBA" id="ARBA00012173"/>
    </source>
</evidence>
<comment type="cofactor">
    <cofactor evidence="1 12">
        <name>FAD</name>
        <dbReference type="ChEBI" id="CHEBI:57692"/>
    </cofactor>
</comment>
<keyword evidence="6 12" id="KW-0662">Pyridine nucleotide biosynthesis</keyword>
<reference evidence="15 16" key="1">
    <citation type="submission" date="2019-02" db="EMBL/GenBank/DDBJ databases">
        <title>Deep-cultivation of Planctomycetes and their phenomic and genomic characterization uncovers novel biology.</title>
        <authorList>
            <person name="Wiegand S."/>
            <person name="Jogler M."/>
            <person name="Boedeker C."/>
            <person name="Pinto D."/>
            <person name="Vollmers J."/>
            <person name="Rivas-Marin E."/>
            <person name="Kohn T."/>
            <person name="Peeters S.H."/>
            <person name="Heuer A."/>
            <person name="Rast P."/>
            <person name="Oberbeckmann S."/>
            <person name="Bunk B."/>
            <person name="Jeske O."/>
            <person name="Meyerdierks A."/>
            <person name="Storesund J.E."/>
            <person name="Kallscheuer N."/>
            <person name="Luecker S."/>
            <person name="Lage O.M."/>
            <person name="Pohl T."/>
            <person name="Merkel B.J."/>
            <person name="Hornburger P."/>
            <person name="Mueller R.-W."/>
            <person name="Bruemmer F."/>
            <person name="Labrenz M."/>
            <person name="Spormann A.M."/>
            <person name="Op den Camp H."/>
            <person name="Overmann J."/>
            <person name="Amann R."/>
            <person name="Jetten M.S.M."/>
            <person name="Mascher T."/>
            <person name="Medema M.H."/>
            <person name="Devos D.P."/>
            <person name="Kaster A.-K."/>
            <person name="Ovreas L."/>
            <person name="Rohde M."/>
            <person name="Galperin M.Y."/>
            <person name="Jogler C."/>
        </authorList>
    </citation>
    <scope>NUCLEOTIDE SEQUENCE [LARGE SCALE GENOMIC DNA]</scope>
    <source>
        <strain evidence="15 16">Pla175</strain>
    </source>
</reference>
<dbReference type="FunFam" id="3.90.700.10:FF:000002">
    <property type="entry name" value="L-aspartate oxidase"/>
    <property type="match status" value="1"/>
</dbReference>
<comment type="similarity">
    <text evidence="3 12">Belongs to the FAD-dependent oxidoreductase 2 family. NadB subfamily.</text>
</comment>
<dbReference type="PIRSF" id="PIRSF000171">
    <property type="entry name" value="SDHA_APRA_LASPO"/>
    <property type="match status" value="1"/>
</dbReference>
<protein>
    <recommendedName>
        <fullName evidence="4 10">L-aspartate oxidase</fullName>
        <ecNumber evidence="4 10">1.4.3.16</ecNumber>
    </recommendedName>
</protein>
<dbReference type="Gene3D" id="3.90.700.10">
    <property type="entry name" value="Succinate dehydrogenase/fumarate reductase flavoprotein, catalytic domain"/>
    <property type="match status" value="1"/>
</dbReference>
<evidence type="ECO:0000259" key="13">
    <source>
        <dbReference type="Pfam" id="PF00890"/>
    </source>
</evidence>
<dbReference type="OrthoDB" id="9806724at2"/>
<keyword evidence="8 12" id="KW-0560">Oxidoreductase</keyword>
<dbReference type="UniPathway" id="UPA00253">
    <property type="reaction ID" value="UER00326"/>
</dbReference>
<sequence>MPPATPRYLVPFHPKRIPHHFVDVLIVGGGIAGLRAAMEVDPPLSLLVITKDAMRESNSAYAQGGIAGVLDPDDNFENHVADTLVAGANLCDQQVVEMVVREAPEAIRLLMQWGAVFDAHAGGELMLGREGGHSHRRIVHALGDATGHEIMRAMIRRVEQQRLGQLWPDTFTIDLLTDQGPDQAMECRGALVWNAHHGKTFVWAKQTILCTGGSGQVYRESTNPPIATGDGHAMAFRAGAVLADMEFMQFHPTVLYIAGSSRSLITEAVRGEGAHLIDSEGARFMTGYDERAELAPRDVVSRSIVEQMEKTRHPCVYLSLAHLGADEVRARFPGIAKACMQFGIDIATDPIPVRPGAHYMLGGVAVDQQARTSLPRLWAAGEATSSGLHGANRLASNSLLEGLVYGQRAGAGASRLALEEGDTFHAIPLENPPVEAPAGAASAALDLEDIRNALKSLMWRNAGVWRNGPSLDEALRSIHRWTRYVLPRQLTEPDGWELQNMLIVSELMIAAAQQRTESRGVHLRTDFPVADDAAWRRHVRLRRSDQGEVIVEETPQSEPSA</sequence>
<feature type="domain" description="FAD-dependent oxidoreductase 2 FAD-binding" evidence="13">
    <location>
        <begin position="23"/>
        <end position="399"/>
    </location>
</feature>
<organism evidence="15 16">
    <name type="scientific">Pirellulimonas nuda</name>
    <dbReference type="NCBI Taxonomy" id="2528009"/>
    <lineage>
        <taxon>Bacteria</taxon>
        <taxon>Pseudomonadati</taxon>
        <taxon>Planctomycetota</taxon>
        <taxon>Planctomycetia</taxon>
        <taxon>Pirellulales</taxon>
        <taxon>Lacipirellulaceae</taxon>
        <taxon>Pirellulimonas</taxon>
    </lineage>
</organism>
<dbReference type="SUPFAM" id="SSF46977">
    <property type="entry name" value="Succinate dehydrogenase/fumarate reductase flavoprotein C-terminal domain"/>
    <property type="match status" value="1"/>
</dbReference>
<evidence type="ECO:0000256" key="5">
    <source>
        <dbReference type="ARBA" id="ARBA00022630"/>
    </source>
</evidence>
<evidence type="ECO:0000256" key="11">
    <source>
        <dbReference type="PIRSR" id="PIRSR000171-1"/>
    </source>
</evidence>
<feature type="domain" description="Fumarate reductase/succinate dehydrogenase flavoprotein-like C-terminal" evidence="14">
    <location>
        <begin position="451"/>
        <end position="552"/>
    </location>
</feature>
<dbReference type="Gene3D" id="3.50.50.60">
    <property type="entry name" value="FAD/NAD(P)-binding domain"/>
    <property type="match status" value="1"/>
</dbReference>
<evidence type="ECO:0000256" key="8">
    <source>
        <dbReference type="ARBA" id="ARBA00023002"/>
    </source>
</evidence>
<evidence type="ECO:0000256" key="6">
    <source>
        <dbReference type="ARBA" id="ARBA00022642"/>
    </source>
</evidence>
<evidence type="ECO:0000313" key="15">
    <source>
        <dbReference type="EMBL" id="QDU86722.1"/>
    </source>
</evidence>
<dbReference type="GO" id="GO:0008734">
    <property type="term" value="F:L-aspartate oxidase activity"/>
    <property type="evidence" value="ECO:0007669"/>
    <property type="project" value="UniProtKB-UniRule"/>
</dbReference>
<name>A0A518D5H3_9BACT</name>
<proteinExistence type="inferred from homology"/>
<dbReference type="InterPro" id="IPR027477">
    <property type="entry name" value="Succ_DH/fumarate_Rdtase_cat_sf"/>
</dbReference>
<evidence type="ECO:0000256" key="2">
    <source>
        <dbReference type="ARBA" id="ARBA00004950"/>
    </source>
</evidence>
<dbReference type="Proteomes" id="UP000317429">
    <property type="component" value="Chromosome"/>
</dbReference>
<dbReference type="GO" id="GO:0034628">
    <property type="term" value="P:'de novo' NAD+ biosynthetic process from L-aspartate"/>
    <property type="evidence" value="ECO:0007669"/>
    <property type="project" value="TreeGrafter"/>
</dbReference>
<evidence type="ECO:0000256" key="12">
    <source>
        <dbReference type="RuleBase" id="RU362049"/>
    </source>
</evidence>
<comment type="function">
    <text evidence="12">Catalyzes the oxidation of L-aspartate to iminoaspartate.</text>
</comment>
<dbReference type="InterPro" id="IPR015939">
    <property type="entry name" value="Fum_Rdtase/Succ_DH_flav-like_C"/>
</dbReference>
<evidence type="ECO:0000259" key="14">
    <source>
        <dbReference type="Pfam" id="PF02910"/>
    </source>
</evidence>
<dbReference type="PANTHER" id="PTHR42716:SF2">
    <property type="entry name" value="L-ASPARTATE OXIDASE, CHLOROPLASTIC"/>
    <property type="match status" value="1"/>
</dbReference>
<dbReference type="Pfam" id="PF02910">
    <property type="entry name" value="Succ_DH_flav_C"/>
    <property type="match status" value="1"/>
</dbReference>
<comment type="pathway">
    <text evidence="2 12">Cofactor biosynthesis; NAD(+) biosynthesis; iminoaspartate from L-aspartate (oxidase route): step 1/1.</text>
</comment>
<dbReference type="GO" id="GO:0005737">
    <property type="term" value="C:cytoplasm"/>
    <property type="evidence" value="ECO:0007669"/>
    <property type="project" value="UniProtKB-SubCell"/>
</dbReference>
<dbReference type="KEGG" id="pnd:Pla175_00720"/>
<dbReference type="EC" id="1.4.3.16" evidence="4 10"/>
<evidence type="ECO:0000256" key="3">
    <source>
        <dbReference type="ARBA" id="ARBA00008562"/>
    </source>
</evidence>
<evidence type="ECO:0000256" key="1">
    <source>
        <dbReference type="ARBA" id="ARBA00001974"/>
    </source>
</evidence>
<dbReference type="Gene3D" id="1.20.58.100">
    <property type="entry name" value="Fumarate reductase/succinate dehydrogenase flavoprotein-like, C-terminal domain"/>
    <property type="match status" value="1"/>
</dbReference>
<comment type="subcellular location">
    <subcellularLocation>
        <location evidence="12">Cytoplasm</location>
    </subcellularLocation>
</comment>
<dbReference type="AlphaFoldDB" id="A0A518D5H3"/>
<evidence type="ECO:0000313" key="16">
    <source>
        <dbReference type="Proteomes" id="UP000317429"/>
    </source>
</evidence>
<dbReference type="InterPro" id="IPR005288">
    <property type="entry name" value="NadB"/>
</dbReference>
<gene>
    <name evidence="15" type="primary">nadB</name>
    <name evidence="15" type="ORF">Pla175_00720</name>
</gene>
<evidence type="ECO:0000256" key="10">
    <source>
        <dbReference type="NCBIfam" id="TIGR00551"/>
    </source>
</evidence>
<dbReference type="Pfam" id="PF00890">
    <property type="entry name" value="FAD_binding_2"/>
    <property type="match status" value="1"/>
</dbReference>
<dbReference type="SUPFAM" id="SSF51905">
    <property type="entry name" value="FAD/NAD(P)-binding domain"/>
    <property type="match status" value="1"/>
</dbReference>
<keyword evidence="5 12" id="KW-0285">Flavoprotein</keyword>
<dbReference type="EMBL" id="CP036291">
    <property type="protein sequence ID" value="QDU86722.1"/>
    <property type="molecule type" value="Genomic_DNA"/>
</dbReference>
<dbReference type="InterPro" id="IPR036188">
    <property type="entry name" value="FAD/NAD-bd_sf"/>
</dbReference>
<keyword evidence="7 12" id="KW-0274">FAD</keyword>
<dbReference type="NCBIfam" id="TIGR00551">
    <property type="entry name" value="nadB"/>
    <property type="match status" value="1"/>
</dbReference>
<dbReference type="InterPro" id="IPR003953">
    <property type="entry name" value="FAD-dep_OxRdtase_2_FAD-bd"/>
</dbReference>
<feature type="active site" description="Proton acceptor" evidence="11">
    <location>
        <position position="297"/>
    </location>
</feature>
<accession>A0A518D5H3</accession>
<evidence type="ECO:0000256" key="9">
    <source>
        <dbReference type="ARBA" id="ARBA00048305"/>
    </source>
</evidence>
<dbReference type="SUPFAM" id="SSF56425">
    <property type="entry name" value="Succinate dehydrogenase/fumarate reductase flavoprotein, catalytic domain"/>
    <property type="match status" value="1"/>
</dbReference>
<dbReference type="InterPro" id="IPR037099">
    <property type="entry name" value="Fum_R/Succ_DH_flav-like_C_sf"/>
</dbReference>